<evidence type="ECO:0000256" key="1">
    <source>
        <dbReference type="SAM" id="MobiDB-lite"/>
    </source>
</evidence>
<organism evidence="2 3">
    <name type="scientific">Thermus brevis</name>
    <dbReference type="NCBI Taxonomy" id="2862456"/>
    <lineage>
        <taxon>Bacteria</taxon>
        <taxon>Thermotogati</taxon>
        <taxon>Deinococcota</taxon>
        <taxon>Deinococci</taxon>
        <taxon>Thermales</taxon>
        <taxon>Thermaceae</taxon>
        <taxon>Thermus</taxon>
    </lineage>
</organism>
<protein>
    <submittedName>
        <fullName evidence="2">Uncharacterized protein</fullName>
    </submittedName>
</protein>
<evidence type="ECO:0000313" key="2">
    <source>
        <dbReference type="EMBL" id="MBW6394712.1"/>
    </source>
</evidence>
<evidence type="ECO:0000313" key="3">
    <source>
        <dbReference type="Proteomes" id="UP000724268"/>
    </source>
</evidence>
<dbReference type="Proteomes" id="UP000724268">
    <property type="component" value="Unassembled WGS sequence"/>
</dbReference>
<comment type="caution">
    <text evidence="2">The sequence shown here is derived from an EMBL/GenBank/DDBJ whole genome shotgun (WGS) entry which is preliminary data.</text>
</comment>
<dbReference type="EMBL" id="JAHXRS010000009">
    <property type="protein sequence ID" value="MBW6394712.1"/>
    <property type="molecule type" value="Genomic_DNA"/>
</dbReference>
<reference evidence="2 3" key="1">
    <citation type="submission" date="2021-07" db="EMBL/GenBank/DDBJ databases">
        <title>Thermus aquaticus gen. n. and sp. n., a nonsporulating extreme thermophile.</title>
        <authorList>
            <person name="Hu C.-J."/>
            <person name="Li W.-J."/>
            <person name="Xian W.-D."/>
        </authorList>
    </citation>
    <scope>NUCLEOTIDE SEQUENCE [LARGE SCALE GENOMIC DNA]</scope>
    <source>
        <strain evidence="2 3">SYSU G05001</strain>
    </source>
</reference>
<accession>A0ABS6ZYY1</accession>
<dbReference type="RefSeq" id="WP_219759382.1">
    <property type="nucleotide sequence ID" value="NZ_JAHXRS010000009.1"/>
</dbReference>
<feature type="region of interest" description="Disordered" evidence="1">
    <location>
        <begin position="1"/>
        <end position="37"/>
    </location>
</feature>
<keyword evidence="3" id="KW-1185">Reference proteome</keyword>
<sequence>MAPNGLAREVRMPFPRGHAQRLPGARRPPTLPSPSPDLRTLMRTLAQEYREFVGKGDEEEEAWSFLAAKLGGDRAVAREVWEALHRTGLGGKGYSPEKHRNQLFLRFLEALRLFP</sequence>
<name>A0ABS6ZYY1_9DEIN</name>
<proteinExistence type="predicted"/>
<gene>
    <name evidence="2" type="ORF">KZX47_06055</name>
</gene>